<reference evidence="2" key="2">
    <citation type="journal article" date="2023" name="IMA Fungus">
        <title>Comparative genomic study of the Penicillium genus elucidates a diverse pangenome and 15 lateral gene transfer events.</title>
        <authorList>
            <person name="Petersen C."/>
            <person name="Sorensen T."/>
            <person name="Nielsen M.R."/>
            <person name="Sondergaard T.E."/>
            <person name="Sorensen J.L."/>
            <person name="Fitzpatrick D.A."/>
            <person name="Frisvad J.C."/>
            <person name="Nielsen K.L."/>
        </authorList>
    </citation>
    <scope>NUCLEOTIDE SEQUENCE</scope>
    <source>
        <strain evidence="2">IBT 21917</strain>
    </source>
</reference>
<evidence type="ECO:0000259" key="1">
    <source>
        <dbReference type="Pfam" id="PF01636"/>
    </source>
</evidence>
<comment type="caution">
    <text evidence="2">The sequence shown here is derived from an EMBL/GenBank/DDBJ whole genome shotgun (WGS) entry which is preliminary data.</text>
</comment>
<dbReference type="InterPro" id="IPR011009">
    <property type="entry name" value="Kinase-like_dom_sf"/>
</dbReference>
<dbReference type="AlphaFoldDB" id="A0A9W9IPT6"/>
<feature type="domain" description="Aminoglycoside phosphotransferase" evidence="1">
    <location>
        <begin position="330"/>
        <end position="408"/>
    </location>
</feature>
<dbReference type="Pfam" id="PF01636">
    <property type="entry name" value="APH"/>
    <property type="match status" value="1"/>
</dbReference>
<gene>
    <name evidence="2" type="ORF">N7492_004065</name>
</gene>
<keyword evidence="3" id="KW-1185">Reference proteome</keyword>
<dbReference type="Proteomes" id="UP001146351">
    <property type="component" value="Unassembled WGS sequence"/>
</dbReference>
<evidence type="ECO:0000313" key="2">
    <source>
        <dbReference type="EMBL" id="KAJ5180855.1"/>
    </source>
</evidence>
<dbReference type="EMBL" id="JAPQKO010000002">
    <property type="protein sequence ID" value="KAJ5180855.1"/>
    <property type="molecule type" value="Genomic_DNA"/>
</dbReference>
<dbReference type="GO" id="GO:0005739">
    <property type="term" value="C:mitochondrion"/>
    <property type="evidence" value="ECO:0007669"/>
    <property type="project" value="TreeGrafter"/>
</dbReference>
<dbReference type="InterPro" id="IPR051035">
    <property type="entry name" value="Mito_inheritance_9"/>
</dbReference>
<reference evidence="2" key="1">
    <citation type="submission" date="2022-11" db="EMBL/GenBank/DDBJ databases">
        <authorList>
            <person name="Petersen C."/>
        </authorList>
    </citation>
    <scope>NUCLEOTIDE SEQUENCE</scope>
    <source>
        <strain evidence="2">IBT 21917</strain>
    </source>
</reference>
<accession>A0A9W9IPT6</accession>
<dbReference type="OrthoDB" id="2968323at2759"/>
<name>A0A9W9IPT6_9EURO</name>
<dbReference type="PANTHER" id="PTHR36091">
    <property type="entry name" value="ALTERED INHERITANCE OF MITOCHONDRIA PROTEIN 9, MITOCHONDRIAL"/>
    <property type="match status" value="1"/>
</dbReference>
<sequence length="599" mass="68803">MPMRPRGQHSFPPMGPQVRSRVGFLFQQPRYARTLNAVTTVRIYPQSLAACTIRTFSGQRAISNPDYEQFFRYTSGRWLWDEMQQLRARYKVFNVSELQQVAAKTIGSSSCVSIIKLAEGGYNKVFRLLMDDGKTVLARIPNPNAGPSFYTTASEVATMDFVSSSIHEQNKDCSFNFEARYILQLPIPRVLDWSATSYNSVGSEYVIMEEATGSQLAMTWGDLSPDTKLSVMRELVTIETRMMSLSFSHYGSIYFASDAVEDAVPAQIISAAPTELKERVSKTYTIGPSVARGFWNRERLTMDISRGPWSKPKDYAVCVGRREIEWIKNHAIPKPPTEARLVSKAQNYPQAHIQLLERFLQVAPCLMDIYPELTLSTLWHTDLHSSNIFVDNGHITAIIDWQSSWAGPLFLQAQPPPLVDYQGSTLLKRPANFDDLDPEQQAEIKRKIFKSTLFQLYLMETEKRNPILTKAFYVDHGKTRRLAIELAGNTWDDDVVPFREALINVEKHWKELGVPGQCPYHFSQDELVRHSLDAEGWNEVQDFFDSIEDLVKRDGWTHSETFDVALRFFSDLRKEGLEHLKGEDRENFEKETRWTRRRH</sequence>
<protein>
    <recommendedName>
        <fullName evidence="1">Aminoglycoside phosphotransferase domain-containing protein</fullName>
    </recommendedName>
</protein>
<proteinExistence type="predicted"/>
<organism evidence="2 3">
    <name type="scientific">Penicillium capsulatum</name>
    <dbReference type="NCBI Taxonomy" id="69766"/>
    <lineage>
        <taxon>Eukaryota</taxon>
        <taxon>Fungi</taxon>
        <taxon>Dikarya</taxon>
        <taxon>Ascomycota</taxon>
        <taxon>Pezizomycotina</taxon>
        <taxon>Eurotiomycetes</taxon>
        <taxon>Eurotiomycetidae</taxon>
        <taxon>Eurotiales</taxon>
        <taxon>Aspergillaceae</taxon>
        <taxon>Penicillium</taxon>
    </lineage>
</organism>
<dbReference type="SUPFAM" id="SSF56112">
    <property type="entry name" value="Protein kinase-like (PK-like)"/>
    <property type="match status" value="1"/>
</dbReference>
<dbReference type="PANTHER" id="PTHR36091:SF2">
    <property type="entry name" value="AMINOGLYCOSIDE PHOSPHOTRANSFERASE DOMAIN-CONTAINING PROTEIN"/>
    <property type="match status" value="1"/>
</dbReference>
<dbReference type="Gene3D" id="3.90.1200.10">
    <property type="match status" value="1"/>
</dbReference>
<dbReference type="InterPro" id="IPR002575">
    <property type="entry name" value="Aminoglycoside_PTrfase"/>
</dbReference>
<evidence type="ECO:0000313" key="3">
    <source>
        <dbReference type="Proteomes" id="UP001146351"/>
    </source>
</evidence>